<feature type="transmembrane region" description="Helical" evidence="7">
    <location>
        <begin position="96"/>
        <end position="120"/>
    </location>
</feature>
<feature type="transmembrane region" description="Helical" evidence="7">
    <location>
        <begin position="335"/>
        <end position="354"/>
    </location>
</feature>
<keyword evidence="4 7" id="KW-1133">Transmembrane helix</keyword>
<dbReference type="InterPro" id="IPR030923">
    <property type="entry name" value="LptG"/>
</dbReference>
<feature type="transmembrane region" description="Helical" evidence="7">
    <location>
        <begin position="366"/>
        <end position="391"/>
    </location>
</feature>
<evidence type="ECO:0000256" key="1">
    <source>
        <dbReference type="ARBA" id="ARBA00004651"/>
    </source>
</evidence>
<evidence type="ECO:0000256" key="3">
    <source>
        <dbReference type="ARBA" id="ARBA00022692"/>
    </source>
</evidence>
<evidence type="ECO:0000256" key="4">
    <source>
        <dbReference type="ARBA" id="ARBA00022989"/>
    </source>
</evidence>
<proteinExistence type="predicted"/>
<name>A0A1H3VZX6_9RHOB</name>
<feature type="transmembrane region" description="Helical" evidence="7">
    <location>
        <begin position="55"/>
        <end position="76"/>
    </location>
</feature>
<dbReference type="GO" id="GO:0015920">
    <property type="term" value="P:lipopolysaccharide transport"/>
    <property type="evidence" value="ECO:0007669"/>
    <property type="project" value="TreeGrafter"/>
</dbReference>
<dbReference type="Proteomes" id="UP000198703">
    <property type="component" value="Unassembled WGS sequence"/>
</dbReference>
<evidence type="ECO:0000313" key="8">
    <source>
        <dbReference type="EMBL" id="SDZ80347.1"/>
    </source>
</evidence>
<evidence type="ECO:0000256" key="7">
    <source>
        <dbReference type="SAM" id="Phobius"/>
    </source>
</evidence>
<sequence length="394" mass="41471">MSWTLTRYIGARFVSTLGLVFLTACLVVFLGNLIELLREAGEAGGVGFARVAAIAALKAPTIALVALPFMVMLAALACYARLARSSELVVTRAAGVSAWAALAPAVLVAFATGFLSVTLFNPLAAATASRAETLEARSFDGRTGRISVSAEGLWLRQGGGAEPGGQTVVHARSANADATELRHVTLFSFNRDGDLVGRINAKNARLSPGAWLLTDALTRRLDEREATADADTLPAPETDDASALEVDGPRAPPERFDPSLEVPTELTREQILESFEKPEAISFWALPGFIRTLEDAGFSALRHRLHWQAQLASPLLFAGMCMVGASFAMRHHRQGGLGFMALGAVLAGFGFYALTDIAKALGASGAVPTLLAAWVPPSAAVLLAAALLLHLEDG</sequence>
<protein>
    <submittedName>
        <fullName evidence="8">Lipopolysaccharide export system permease protein</fullName>
    </submittedName>
</protein>
<dbReference type="STRING" id="89524.SAMN05444370_101433"/>
<dbReference type="RefSeq" id="WP_175478714.1">
    <property type="nucleotide sequence ID" value="NZ_FNQM01000001.1"/>
</dbReference>
<evidence type="ECO:0000256" key="2">
    <source>
        <dbReference type="ARBA" id="ARBA00022475"/>
    </source>
</evidence>
<dbReference type="GO" id="GO:0043190">
    <property type="term" value="C:ATP-binding cassette (ABC) transporter complex"/>
    <property type="evidence" value="ECO:0007669"/>
    <property type="project" value="InterPro"/>
</dbReference>
<keyword evidence="3 7" id="KW-0812">Transmembrane</keyword>
<keyword evidence="2" id="KW-1003">Cell membrane</keyword>
<gene>
    <name evidence="8" type="ORF">SAMN05444370_101433</name>
</gene>
<feature type="transmembrane region" description="Helical" evidence="7">
    <location>
        <begin position="12"/>
        <end position="34"/>
    </location>
</feature>
<dbReference type="PANTHER" id="PTHR33529">
    <property type="entry name" value="SLR0882 PROTEIN-RELATED"/>
    <property type="match status" value="1"/>
</dbReference>
<dbReference type="AlphaFoldDB" id="A0A1H3VZX6"/>
<dbReference type="InterPro" id="IPR005495">
    <property type="entry name" value="LptG/LptF_permease"/>
</dbReference>
<dbReference type="PANTHER" id="PTHR33529:SF2">
    <property type="entry name" value="LIPOPOLYSACCHARIDE EXPORT SYSTEM PERMEASE PROTEIN LPTG"/>
    <property type="match status" value="1"/>
</dbReference>
<comment type="subcellular location">
    <subcellularLocation>
        <location evidence="1">Cell membrane</location>
        <topology evidence="1">Multi-pass membrane protein</topology>
    </subcellularLocation>
</comment>
<accession>A0A1H3VZX6</accession>
<evidence type="ECO:0000256" key="5">
    <source>
        <dbReference type="ARBA" id="ARBA00023136"/>
    </source>
</evidence>
<evidence type="ECO:0000313" key="9">
    <source>
        <dbReference type="Proteomes" id="UP000198703"/>
    </source>
</evidence>
<dbReference type="GO" id="GO:0055085">
    <property type="term" value="P:transmembrane transport"/>
    <property type="evidence" value="ECO:0007669"/>
    <property type="project" value="InterPro"/>
</dbReference>
<organism evidence="8 9">
    <name type="scientific">Rubrimonas cliftonensis</name>
    <dbReference type="NCBI Taxonomy" id="89524"/>
    <lineage>
        <taxon>Bacteria</taxon>
        <taxon>Pseudomonadati</taxon>
        <taxon>Pseudomonadota</taxon>
        <taxon>Alphaproteobacteria</taxon>
        <taxon>Rhodobacterales</taxon>
        <taxon>Paracoccaceae</taxon>
        <taxon>Rubrimonas</taxon>
    </lineage>
</organism>
<dbReference type="PROSITE" id="PS51257">
    <property type="entry name" value="PROKAR_LIPOPROTEIN"/>
    <property type="match status" value="1"/>
</dbReference>
<dbReference type="Pfam" id="PF03739">
    <property type="entry name" value="LptF_LptG"/>
    <property type="match status" value="1"/>
</dbReference>
<keyword evidence="5 7" id="KW-0472">Membrane</keyword>
<feature type="region of interest" description="Disordered" evidence="6">
    <location>
        <begin position="225"/>
        <end position="259"/>
    </location>
</feature>
<dbReference type="NCBIfam" id="TIGR04408">
    <property type="entry name" value="LptG_lptG"/>
    <property type="match status" value="1"/>
</dbReference>
<reference evidence="8 9" key="1">
    <citation type="submission" date="2016-10" db="EMBL/GenBank/DDBJ databases">
        <authorList>
            <person name="de Groot N.N."/>
        </authorList>
    </citation>
    <scope>NUCLEOTIDE SEQUENCE [LARGE SCALE GENOMIC DNA]</scope>
    <source>
        <strain evidence="8 9">DSM 15345</strain>
    </source>
</reference>
<feature type="transmembrane region" description="Helical" evidence="7">
    <location>
        <begin position="311"/>
        <end position="329"/>
    </location>
</feature>
<dbReference type="EMBL" id="FNQM01000001">
    <property type="protein sequence ID" value="SDZ80347.1"/>
    <property type="molecule type" value="Genomic_DNA"/>
</dbReference>
<evidence type="ECO:0000256" key="6">
    <source>
        <dbReference type="SAM" id="MobiDB-lite"/>
    </source>
</evidence>
<keyword evidence="9" id="KW-1185">Reference proteome</keyword>